<gene>
    <name evidence="2" type="ORF">DPMN_186293</name>
</gene>
<feature type="compositionally biased region" description="Polar residues" evidence="1">
    <location>
        <begin position="44"/>
        <end position="53"/>
    </location>
</feature>
<evidence type="ECO:0000313" key="3">
    <source>
        <dbReference type="Proteomes" id="UP000828390"/>
    </source>
</evidence>
<dbReference type="Proteomes" id="UP000828390">
    <property type="component" value="Unassembled WGS sequence"/>
</dbReference>
<accession>A0A9D4DM08</accession>
<evidence type="ECO:0000313" key="2">
    <source>
        <dbReference type="EMBL" id="KAH3751724.1"/>
    </source>
</evidence>
<proteinExistence type="predicted"/>
<dbReference type="AlphaFoldDB" id="A0A9D4DM08"/>
<feature type="region of interest" description="Disordered" evidence="1">
    <location>
        <begin position="38"/>
        <end position="57"/>
    </location>
</feature>
<reference evidence="2" key="2">
    <citation type="submission" date="2020-11" db="EMBL/GenBank/DDBJ databases">
        <authorList>
            <person name="McCartney M.A."/>
            <person name="Auch B."/>
            <person name="Kono T."/>
            <person name="Mallez S."/>
            <person name="Becker A."/>
            <person name="Gohl D.M."/>
            <person name="Silverstein K.A.T."/>
            <person name="Koren S."/>
            <person name="Bechman K.B."/>
            <person name="Herman A."/>
            <person name="Abrahante J.E."/>
            <person name="Garbe J."/>
        </authorList>
    </citation>
    <scope>NUCLEOTIDE SEQUENCE</scope>
    <source>
        <strain evidence="2">Duluth1</strain>
        <tissue evidence="2">Whole animal</tissue>
    </source>
</reference>
<keyword evidence="3" id="KW-1185">Reference proteome</keyword>
<reference evidence="2" key="1">
    <citation type="journal article" date="2019" name="bioRxiv">
        <title>The Genome of the Zebra Mussel, Dreissena polymorpha: A Resource for Invasive Species Research.</title>
        <authorList>
            <person name="McCartney M.A."/>
            <person name="Auch B."/>
            <person name="Kono T."/>
            <person name="Mallez S."/>
            <person name="Zhang Y."/>
            <person name="Obille A."/>
            <person name="Becker A."/>
            <person name="Abrahante J.E."/>
            <person name="Garbe J."/>
            <person name="Badalamenti J.P."/>
            <person name="Herman A."/>
            <person name="Mangelson H."/>
            <person name="Liachko I."/>
            <person name="Sullivan S."/>
            <person name="Sone E.D."/>
            <person name="Koren S."/>
            <person name="Silverstein K.A.T."/>
            <person name="Beckman K.B."/>
            <person name="Gohl D.M."/>
        </authorList>
    </citation>
    <scope>NUCLEOTIDE SEQUENCE</scope>
    <source>
        <strain evidence="2">Duluth1</strain>
        <tissue evidence="2">Whole animal</tissue>
    </source>
</reference>
<dbReference type="EMBL" id="JAIWYP010000010">
    <property type="protein sequence ID" value="KAH3751724.1"/>
    <property type="molecule type" value="Genomic_DNA"/>
</dbReference>
<name>A0A9D4DM08_DREPO</name>
<evidence type="ECO:0000256" key="1">
    <source>
        <dbReference type="SAM" id="MobiDB-lite"/>
    </source>
</evidence>
<comment type="caution">
    <text evidence="2">The sequence shown here is derived from an EMBL/GenBank/DDBJ whole genome shotgun (WGS) entry which is preliminary data.</text>
</comment>
<sequence length="76" mass="8596">MVLETALVGLVNRKLEVMATIMHTWGYSELVPRRTARTPPMHIDSSTRAANSGGTYGASQKYIKTLQKKRDQHWPI</sequence>
<organism evidence="2 3">
    <name type="scientific">Dreissena polymorpha</name>
    <name type="common">Zebra mussel</name>
    <name type="synonym">Mytilus polymorpha</name>
    <dbReference type="NCBI Taxonomy" id="45954"/>
    <lineage>
        <taxon>Eukaryota</taxon>
        <taxon>Metazoa</taxon>
        <taxon>Spiralia</taxon>
        <taxon>Lophotrochozoa</taxon>
        <taxon>Mollusca</taxon>
        <taxon>Bivalvia</taxon>
        <taxon>Autobranchia</taxon>
        <taxon>Heteroconchia</taxon>
        <taxon>Euheterodonta</taxon>
        <taxon>Imparidentia</taxon>
        <taxon>Neoheterodontei</taxon>
        <taxon>Myida</taxon>
        <taxon>Dreissenoidea</taxon>
        <taxon>Dreissenidae</taxon>
        <taxon>Dreissena</taxon>
    </lineage>
</organism>
<protein>
    <submittedName>
        <fullName evidence="2">Uncharacterized protein</fullName>
    </submittedName>
</protein>